<evidence type="ECO:0000313" key="2">
    <source>
        <dbReference type="Proteomes" id="UP001062846"/>
    </source>
</evidence>
<accession>A0ACC0LHJ1</accession>
<name>A0ACC0LHJ1_RHOML</name>
<organism evidence="1 2">
    <name type="scientific">Rhododendron molle</name>
    <name type="common">Chinese azalea</name>
    <name type="synonym">Azalea mollis</name>
    <dbReference type="NCBI Taxonomy" id="49168"/>
    <lineage>
        <taxon>Eukaryota</taxon>
        <taxon>Viridiplantae</taxon>
        <taxon>Streptophyta</taxon>
        <taxon>Embryophyta</taxon>
        <taxon>Tracheophyta</taxon>
        <taxon>Spermatophyta</taxon>
        <taxon>Magnoliopsida</taxon>
        <taxon>eudicotyledons</taxon>
        <taxon>Gunneridae</taxon>
        <taxon>Pentapetalae</taxon>
        <taxon>asterids</taxon>
        <taxon>Ericales</taxon>
        <taxon>Ericaceae</taxon>
        <taxon>Ericoideae</taxon>
        <taxon>Rhodoreae</taxon>
        <taxon>Rhododendron</taxon>
    </lineage>
</organism>
<reference evidence="1" key="1">
    <citation type="submission" date="2022-02" db="EMBL/GenBank/DDBJ databases">
        <title>Plant Genome Project.</title>
        <authorList>
            <person name="Zhang R.-G."/>
        </authorList>
    </citation>
    <scope>NUCLEOTIDE SEQUENCE</scope>
    <source>
        <strain evidence="1">AT1</strain>
    </source>
</reference>
<keyword evidence="2" id="KW-1185">Reference proteome</keyword>
<protein>
    <submittedName>
        <fullName evidence="1">Uncharacterized protein</fullName>
    </submittedName>
</protein>
<proteinExistence type="predicted"/>
<evidence type="ECO:0000313" key="1">
    <source>
        <dbReference type="EMBL" id="KAI8527603.1"/>
    </source>
</evidence>
<gene>
    <name evidence="1" type="ORF">RHMOL_Rhmol12G0088100</name>
</gene>
<dbReference type="EMBL" id="CM046399">
    <property type="protein sequence ID" value="KAI8527603.1"/>
    <property type="molecule type" value="Genomic_DNA"/>
</dbReference>
<sequence length="93" mass="10118">MMLKARICPQIQSPKSPVAIRPNRAVFQQRPPSATKVQFLCNRRLRRRSSGGATGTPKSHGGTSPLRDPFKSQLRGASDCSLPRTCAVFGPLS</sequence>
<dbReference type="Proteomes" id="UP001062846">
    <property type="component" value="Chromosome 12"/>
</dbReference>
<comment type="caution">
    <text evidence="1">The sequence shown here is derived from an EMBL/GenBank/DDBJ whole genome shotgun (WGS) entry which is preliminary data.</text>
</comment>